<proteinExistence type="predicted"/>
<dbReference type="WBParaSite" id="Hba_12812">
    <property type="protein sequence ID" value="Hba_12812"/>
    <property type="gene ID" value="Hba_12812"/>
</dbReference>
<organism evidence="1 2">
    <name type="scientific">Heterorhabditis bacteriophora</name>
    <name type="common">Entomopathogenic nematode worm</name>
    <dbReference type="NCBI Taxonomy" id="37862"/>
    <lineage>
        <taxon>Eukaryota</taxon>
        <taxon>Metazoa</taxon>
        <taxon>Ecdysozoa</taxon>
        <taxon>Nematoda</taxon>
        <taxon>Chromadorea</taxon>
        <taxon>Rhabditida</taxon>
        <taxon>Rhabditina</taxon>
        <taxon>Rhabditomorpha</taxon>
        <taxon>Strongyloidea</taxon>
        <taxon>Heterorhabditidae</taxon>
        <taxon>Heterorhabditis</taxon>
    </lineage>
</organism>
<evidence type="ECO:0000313" key="1">
    <source>
        <dbReference type="Proteomes" id="UP000095283"/>
    </source>
</evidence>
<protein>
    <submittedName>
        <fullName evidence="2">ArsR family transcriptional regulator</fullName>
    </submittedName>
</protein>
<dbReference type="Proteomes" id="UP000095283">
    <property type="component" value="Unplaced"/>
</dbReference>
<reference evidence="2" key="1">
    <citation type="submission" date="2016-11" db="UniProtKB">
        <authorList>
            <consortium name="WormBaseParasite"/>
        </authorList>
    </citation>
    <scope>IDENTIFICATION</scope>
</reference>
<keyword evidence="1" id="KW-1185">Reference proteome</keyword>
<sequence>MASQYTMRRFVDTHILLVRAFKGEKLNETLRESAYHDMTIVDDLMKAGLVRN</sequence>
<evidence type="ECO:0000313" key="2">
    <source>
        <dbReference type="WBParaSite" id="Hba_12812"/>
    </source>
</evidence>
<accession>A0A1I7X5Z5</accession>
<dbReference type="AlphaFoldDB" id="A0A1I7X5Z5"/>
<name>A0A1I7X5Z5_HETBA</name>